<keyword evidence="3" id="KW-1185">Reference proteome</keyword>
<evidence type="ECO:0000313" key="3">
    <source>
        <dbReference type="Proteomes" id="UP001500683"/>
    </source>
</evidence>
<sequence>MADSSPAGQFAARFHRAFDIATVIAVALWQVGAVGTALLDFWDLYRSPGLAVAVWATQLLIIACGAVLLLRGTQAAAVTWSLVAVDLAAGVAMAANCPDGQQLRTNWAWTSVGLVGVLLLLHRPVRQVVAVLAVNAGIVVVALAATGEMSRHAVAGFVTLLYASASIQFALIAGARVFRFSGGMAAEAAAEQWEMATRAAVIAEVAAARQDRYREARGLIADVLRGLADGTVDPADAQVRHRCATAEAMLRQVLAEQDDVPDPLLRLLRPGIDEAMRRGVVIEMAQVGRTPPMSEEVAVALAEVPLAVLTGAGEAARVTVVSAGTGQVSVSVLVDGDAAVPEPAAVEGVTVTCDRDGDLLWVEAQWDGP</sequence>
<proteinExistence type="predicted"/>
<dbReference type="Proteomes" id="UP001500683">
    <property type="component" value="Unassembled WGS sequence"/>
</dbReference>
<dbReference type="RefSeq" id="WP_344945941.1">
    <property type="nucleotide sequence ID" value="NZ_BAAAZG010000016.1"/>
</dbReference>
<keyword evidence="1" id="KW-1133">Transmembrane helix</keyword>
<feature type="transmembrane region" description="Helical" evidence="1">
    <location>
        <begin position="48"/>
        <end position="70"/>
    </location>
</feature>
<accession>A0ABP7VME9</accession>
<evidence type="ECO:0000256" key="1">
    <source>
        <dbReference type="SAM" id="Phobius"/>
    </source>
</evidence>
<feature type="transmembrane region" description="Helical" evidence="1">
    <location>
        <begin position="153"/>
        <end position="174"/>
    </location>
</feature>
<feature type="transmembrane region" description="Helical" evidence="1">
    <location>
        <begin position="129"/>
        <end position="147"/>
    </location>
</feature>
<protein>
    <recommendedName>
        <fullName evidence="4">Histidine kinase</fullName>
    </recommendedName>
</protein>
<gene>
    <name evidence="2" type="ORF">GCM10022214_26700</name>
</gene>
<organism evidence="2 3">
    <name type="scientific">Actinomadura miaoliensis</name>
    <dbReference type="NCBI Taxonomy" id="430685"/>
    <lineage>
        <taxon>Bacteria</taxon>
        <taxon>Bacillati</taxon>
        <taxon>Actinomycetota</taxon>
        <taxon>Actinomycetes</taxon>
        <taxon>Streptosporangiales</taxon>
        <taxon>Thermomonosporaceae</taxon>
        <taxon>Actinomadura</taxon>
    </lineage>
</organism>
<feature type="transmembrane region" description="Helical" evidence="1">
    <location>
        <begin position="77"/>
        <end position="95"/>
    </location>
</feature>
<feature type="transmembrane region" description="Helical" evidence="1">
    <location>
        <begin position="107"/>
        <end position="122"/>
    </location>
</feature>
<comment type="caution">
    <text evidence="2">The sequence shown here is derived from an EMBL/GenBank/DDBJ whole genome shotgun (WGS) entry which is preliminary data.</text>
</comment>
<dbReference type="EMBL" id="BAAAZG010000016">
    <property type="protein sequence ID" value="GAA4069953.1"/>
    <property type="molecule type" value="Genomic_DNA"/>
</dbReference>
<name>A0ABP7VME9_9ACTN</name>
<feature type="transmembrane region" description="Helical" evidence="1">
    <location>
        <begin position="20"/>
        <end position="42"/>
    </location>
</feature>
<evidence type="ECO:0000313" key="2">
    <source>
        <dbReference type="EMBL" id="GAA4069953.1"/>
    </source>
</evidence>
<evidence type="ECO:0008006" key="4">
    <source>
        <dbReference type="Google" id="ProtNLM"/>
    </source>
</evidence>
<keyword evidence="1" id="KW-0472">Membrane</keyword>
<keyword evidence="1" id="KW-0812">Transmembrane</keyword>
<reference evidence="3" key="1">
    <citation type="journal article" date="2019" name="Int. J. Syst. Evol. Microbiol.">
        <title>The Global Catalogue of Microorganisms (GCM) 10K type strain sequencing project: providing services to taxonomists for standard genome sequencing and annotation.</title>
        <authorList>
            <consortium name="The Broad Institute Genomics Platform"/>
            <consortium name="The Broad Institute Genome Sequencing Center for Infectious Disease"/>
            <person name="Wu L."/>
            <person name="Ma J."/>
        </authorList>
    </citation>
    <scope>NUCLEOTIDE SEQUENCE [LARGE SCALE GENOMIC DNA]</scope>
    <source>
        <strain evidence="3">JCM 16702</strain>
    </source>
</reference>